<name>A0A7W7YGX9_9BACT</name>
<protein>
    <submittedName>
        <fullName evidence="3">Uncharacterized protein</fullName>
    </submittedName>
</protein>
<keyword evidence="2" id="KW-0812">Transmembrane</keyword>
<feature type="transmembrane region" description="Helical" evidence="2">
    <location>
        <begin position="6"/>
        <end position="39"/>
    </location>
</feature>
<dbReference type="EMBL" id="JACHIF010000001">
    <property type="protein sequence ID" value="MBB5035947.1"/>
    <property type="molecule type" value="Genomic_DNA"/>
</dbReference>
<dbReference type="AlphaFoldDB" id="A0A7W7YGX9"/>
<accession>A0A7W7YGX9</accession>
<evidence type="ECO:0000313" key="4">
    <source>
        <dbReference type="Proteomes" id="UP000534294"/>
    </source>
</evidence>
<evidence type="ECO:0000313" key="3">
    <source>
        <dbReference type="EMBL" id="MBB5035947.1"/>
    </source>
</evidence>
<dbReference type="RefSeq" id="WP_246430956.1">
    <property type="nucleotide sequence ID" value="NZ_JACHIF010000001.1"/>
</dbReference>
<feature type="compositionally biased region" description="Basic residues" evidence="1">
    <location>
        <begin position="74"/>
        <end position="92"/>
    </location>
</feature>
<proteinExistence type="predicted"/>
<dbReference type="Proteomes" id="UP000534294">
    <property type="component" value="Unassembled WGS sequence"/>
</dbReference>
<reference evidence="3 4" key="1">
    <citation type="submission" date="2020-08" db="EMBL/GenBank/DDBJ databases">
        <title>Genomic Encyclopedia of Type Strains, Phase IV (KMG-IV): sequencing the most valuable type-strain genomes for metagenomic binning, comparative biology and taxonomic classification.</title>
        <authorList>
            <person name="Goeker M."/>
        </authorList>
    </citation>
    <scope>NUCLEOTIDE SEQUENCE [LARGE SCALE GENOMIC DNA]</scope>
    <source>
        <strain evidence="3 4">DSM 12251</strain>
    </source>
</reference>
<comment type="caution">
    <text evidence="3">The sequence shown here is derived from an EMBL/GenBank/DDBJ whole genome shotgun (WGS) entry which is preliminary data.</text>
</comment>
<organism evidence="3 4">
    <name type="scientific">Prosthecobacter dejongeii</name>
    <dbReference type="NCBI Taxonomy" id="48465"/>
    <lineage>
        <taxon>Bacteria</taxon>
        <taxon>Pseudomonadati</taxon>
        <taxon>Verrucomicrobiota</taxon>
        <taxon>Verrucomicrobiia</taxon>
        <taxon>Verrucomicrobiales</taxon>
        <taxon>Verrucomicrobiaceae</taxon>
        <taxon>Prosthecobacter</taxon>
    </lineage>
</organism>
<sequence>MLVPEILICLGIGILSGVVAALCGVGGGVVMVPAFLLLLDMPQSYANAGGTGDRRGASFFTPAGHAAETSRGHQLGHHHPHGFHGHAAKLPQ</sequence>
<keyword evidence="2" id="KW-0472">Membrane</keyword>
<gene>
    <name evidence="3" type="ORF">HNQ64_000181</name>
</gene>
<evidence type="ECO:0000256" key="2">
    <source>
        <dbReference type="SAM" id="Phobius"/>
    </source>
</evidence>
<feature type="region of interest" description="Disordered" evidence="1">
    <location>
        <begin position="56"/>
        <end position="92"/>
    </location>
</feature>
<keyword evidence="2" id="KW-1133">Transmembrane helix</keyword>
<evidence type="ECO:0000256" key="1">
    <source>
        <dbReference type="SAM" id="MobiDB-lite"/>
    </source>
</evidence>
<keyword evidence="4" id="KW-1185">Reference proteome</keyword>